<evidence type="ECO:0000313" key="1">
    <source>
        <dbReference type="EMBL" id="WIY50988.1"/>
    </source>
</evidence>
<gene>
    <name evidence="1" type="ORF">QRO08_10640</name>
</gene>
<evidence type="ECO:0000313" key="2">
    <source>
        <dbReference type="Proteomes" id="UP001242732"/>
    </source>
</evidence>
<dbReference type="RefSeq" id="WP_133246183.1">
    <property type="nucleotide sequence ID" value="NZ_CP023687.1"/>
</dbReference>
<proteinExistence type="predicted"/>
<dbReference type="EMBL" id="CP127363">
    <property type="protein sequence ID" value="WIY50988.1"/>
    <property type="molecule type" value="Genomic_DNA"/>
</dbReference>
<dbReference type="Proteomes" id="UP001242732">
    <property type="component" value="Chromosome"/>
</dbReference>
<accession>A0ABY9AVY6</accession>
<sequence>MTEIFKVNPQYVSNLLGPLALTVAKDEGSELLSLINYSNRDDTRLVINYFIKPEFERLKESTKLQVLKSIAYFIGRSNNLHEVIESKLLLCEVPPAYHLAFLVDLWEILSPDKSASVFAAEVKSVVNRPLSYVDFAFEKNATSTLDEIFEKFREFLQRNPKEGLQKP</sequence>
<name>A0ABY9AVY6_PARCI</name>
<keyword evidence="2" id="KW-1185">Reference proteome</keyword>
<reference evidence="1 2" key="1">
    <citation type="submission" date="2023-06" db="EMBL/GenBank/DDBJ databases">
        <authorList>
            <person name="Ham H."/>
            <person name="Park D.S."/>
        </authorList>
    </citation>
    <scope>NUCLEOTIDE SEQUENCE [LARGE SCALE GENOMIC DNA]</scope>
    <source>
        <strain evidence="1 2">KACC 17005</strain>
    </source>
</reference>
<organism evidence="1 2">
    <name type="scientific">Paracidovorax citrulli</name>
    <name type="common">Acidovorax citrulli</name>
    <dbReference type="NCBI Taxonomy" id="80869"/>
    <lineage>
        <taxon>Bacteria</taxon>
        <taxon>Pseudomonadati</taxon>
        <taxon>Pseudomonadota</taxon>
        <taxon>Betaproteobacteria</taxon>
        <taxon>Burkholderiales</taxon>
        <taxon>Comamonadaceae</taxon>
        <taxon>Paracidovorax</taxon>
    </lineage>
</organism>
<protein>
    <submittedName>
        <fullName evidence="1">Uncharacterized protein</fullName>
    </submittedName>
</protein>